<proteinExistence type="inferred from homology"/>
<dbReference type="Gene3D" id="3.40.50.300">
    <property type="entry name" value="P-loop containing nucleotide triphosphate hydrolases"/>
    <property type="match status" value="1"/>
</dbReference>
<evidence type="ECO:0000256" key="7">
    <source>
        <dbReference type="ARBA" id="ARBA00049244"/>
    </source>
</evidence>
<evidence type="ECO:0000313" key="9">
    <source>
        <dbReference type="Proteomes" id="UP000002745"/>
    </source>
</evidence>
<keyword evidence="9" id="KW-1185">Reference proteome</keyword>
<dbReference type="EC" id="2.7.7.7" evidence="1"/>
<dbReference type="PANTHER" id="PTHR34388:SF1">
    <property type="entry name" value="DNA POLYMERASE III SUBUNIT DELTA"/>
    <property type="match status" value="1"/>
</dbReference>
<dbReference type="AlphaFoldDB" id="C6XKA9"/>
<comment type="catalytic activity">
    <reaction evidence="7">
        <text>DNA(n) + a 2'-deoxyribonucleoside 5'-triphosphate = DNA(n+1) + diphosphate</text>
        <dbReference type="Rhea" id="RHEA:22508"/>
        <dbReference type="Rhea" id="RHEA-COMP:17339"/>
        <dbReference type="Rhea" id="RHEA-COMP:17340"/>
        <dbReference type="ChEBI" id="CHEBI:33019"/>
        <dbReference type="ChEBI" id="CHEBI:61560"/>
        <dbReference type="ChEBI" id="CHEBI:173112"/>
        <dbReference type="EC" id="2.7.7.7"/>
    </reaction>
</comment>
<keyword evidence="2" id="KW-0808">Transferase</keyword>
<dbReference type="SUPFAM" id="SSF52540">
    <property type="entry name" value="P-loop containing nucleoside triphosphate hydrolases"/>
    <property type="match status" value="1"/>
</dbReference>
<dbReference type="InterPro" id="IPR008921">
    <property type="entry name" value="DNA_pol3_clamp-load_cplx_C"/>
</dbReference>
<evidence type="ECO:0000256" key="1">
    <source>
        <dbReference type="ARBA" id="ARBA00012417"/>
    </source>
</evidence>
<dbReference type="InterPro" id="IPR005790">
    <property type="entry name" value="DNA_polIII_delta"/>
</dbReference>
<keyword evidence="5" id="KW-0239">DNA-directed DNA polymerase</keyword>
<dbReference type="SUPFAM" id="SSF48019">
    <property type="entry name" value="post-AAA+ oligomerization domain-like"/>
    <property type="match status" value="1"/>
</dbReference>
<dbReference type="OrthoDB" id="9804983at2"/>
<organism evidence="8 9">
    <name type="scientific">Hirschia baltica (strain ATCC 49814 / DSM 5838 / IFAM 1418)</name>
    <dbReference type="NCBI Taxonomy" id="582402"/>
    <lineage>
        <taxon>Bacteria</taxon>
        <taxon>Pseudomonadati</taxon>
        <taxon>Pseudomonadota</taxon>
        <taxon>Alphaproteobacteria</taxon>
        <taxon>Hyphomonadales</taxon>
        <taxon>Hyphomonadaceae</taxon>
        <taxon>Hirschia</taxon>
    </lineage>
</organism>
<keyword evidence="3" id="KW-0548">Nucleotidyltransferase</keyword>
<dbReference type="GO" id="GO:0009360">
    <property type="term" value="C:DNA polymerase III complex"/>
    <property type="evidence" value="ECO:0007669"/>
    <property type="project" value="TreeGrafter"/>
</dbReference>
<accession>C6XKA9</accession>
<dbReference type="Proteomes" id="UP000002745">
    <property type="component" value="Chromosome"/>
</dbReference>
<dbReference type="EMBL" id="CP001678">
    <property type="protein sequence ID" value="ACT57707.1"/>
    <property type="molecule type" value="Genomic_DNA"/>
</dbReference>
<keyword evidence="4" id="KW-0235">DNA replication</keyword>
<evidence type="ECO:0000256" key="4">
    <source>
        <dbReference type="ARBA" id="ARBA00022705"/>
    </source>
</evidence>
<evidence type="ECO:0000256" key="3">
    <source>
        <dbReference type="ARBA" id="ARBA00022695"/>
    </source>
</evidence>
<dbReference type="RefSeq" id="WP_012777865.1">
    <property type="nucleotide sequence ID" value="NC_012982.1"/>
</dbReference>
<dbReference type="GO" id="GO:0003887">
    <property type="term" value="F:DNA-directed DNA polymerase activity"/>
    <property type="evidence" value="ECO:0007669"/>
    <property type="project" value="UniProtKB-KW"/>
</dbReference>
<dbReference type="GO" id="GO:0003677">
    <property type="term" value="F:DNA binding"/>
    <property type="evidence" value="ECO:0007669"/>
    <property type="project" value="InterPro"/>
</dbReference>
<dbReference type="HOGENOM" id="CLU_068860_1_0_5"/>
<sequence length="334" mass="36948">MNLSGDKALNFVQRPKAGINVVLAFGEDLGVVSDAAQTLVQKWRKVENSELDIVRLHEDELKKDPGLLTEHLSAVSLLGIKQILRVRLSNESIAKQLIAIVDQIATGKLYPENFLILEAGELKKSSKLRTSFSTSPDTACLQFFADSDVETSEYIRIKLSDQNIQIDELALEQFAAELPGDRRLANAEIEKLSLYAFDLGRSIQPDDIKAICSTEQPRGADNAADAALAGDIDEANKSLDRFLDAGGSAISALRTLHYRLLRVIDAQSGARFLRPPVFDRDRPAFNKMLKDWDAARLNRALSTLYAAEKTCKQGGIPAEAILKIVIDRFSRRQV</sequence>
<dbReference type="KEGG" id="hba:Hbal_0005"/>
<reference evidence="9" key="1">
    <citation type="journal article" date="2011" name="J. Bacteriol.">
        <title>Genome sequences of eight morphologically diverse alphaproteobacteria.</title>
        <authorList>
            <consortium name="US DOE Joint Genome Institute"/>
            <person name="Brown P.J."/>
            <person name="Kysela D.T."/>
            <person name="Buechlein A."/>
            <person name="Hemmerich C."/>
            <person name="Brun Y.V."/>
        </authorList>
    </citation>
    <scope>NUCLEOTIDE SEQUENCE [LARGE SCALE GENOMIC DNA]</scope>
    <source>
        <strain evidence="9">ATCC 49814 / DSM 5838 / IFAM 1418</strain>
    </source>
</reference>
<dbReference type="Gene3D" id="1.10.8.60">
    <property type="match status" value="1"/>
</dbReference>
<dbReference type="eggNOG" id="COG1466">
    <property type="taxonomic scope" value="Bacteria"/>
</dbReference>
<dbReference type="InterPro" id="IPR027417">
    <property type="entry name" value="P-loop_NTPase"/>
</dbReference>
<dbReference type="GO" id="GO:0006261">
    <property type="term" value="P:DNA-templated DNA replication"/>
    <property type="evidence" value="ECO:0007669"/>
    <property type="project" value="TreeGrafter"/>
</dbReference>
<evidence type="ECO:0000313" key="8">
    <source>
        <dbReference type="EMBL" id="ACT57707.1"/>
    </source>
</evidence>
<evidence type="ECO:0000256" key="2">
    <source>
        <dbReference type="ARBA" id="ARBA00022679"/>
    </source>
</evidence>
<dbReference type="NCBIfam" id="TIGR01128">
    <property type="entry name" value="holA"/>
    <property type="match status" value="1"/>
</dbReference>
<comment type="similarity">
    <text evidence="6">Belongs to the DNA polymerase HolA subunit family.</text>
</comment>
<dbReference type="Gene3D" id="1.20.272.10">
    <property type="match status" value="1"/>
</dbReference>
<gene>
    <name evidence="8" type="ordered locus">Hbal_0005</name>
</gene>
<name>C6XKA9_HIRBI</name>
<dbReference type="STRING" id="582402.Hbal_0005"/>
<evidence type="ECO:0000256" key="6">
    <source>
        <dbReference type="ARBA" id="ARBA00034754"/>
    </source>
</evidence>
<evidence type="ECO:0000256" key="5">
    <source>
        <dbReference type="ARBA" id="ARBA00022932"/>
    </source>
</evidence>
<dbReference type="PANTHER" id="PTHR34388">
    <property type="entry name" value="DNA POLYMERASE III SUBUNIT DELTA"/>
    <property type="match status" value="1"/>
</dbReference>
<protein>
    <recommendedName>
        <fullName evidence="1">DNA-directed DNA polymerase</fullName>
        <ecNumber evidence="1">2.7.7.7</ecNumber>
    </recommendedName>
</protein>